<dbReference type="OrthoDB" id="9808290at2"/>
<reference evidence="2 3" key="1">
    <citation type="submission" date="2013-04" db="EMBL/GenBank/DDBJ databases">
        <title>Oceanicola sp. 22II1-22F33 Genome Sequencing.</title>
        <authorList>
            <person name="Lai Q."/>
            <person name="Li G."/>
            <person name="Shao Z."/>
        </authorList>
    </citation>
    <scope>NUCLEOTIDE SEQUENCE [LARGE SCALE GENOMIC DNA]</scope>
    <source>
        <strain evidence="2 3">22II1-22F33</strain>
    </source>
</reference>
<evidence type="ECO:0008006" key="4">
    <source>
        <dbReference type="Google" id="ProtNLM"/>
    </source>
</evidence>
<sequence length="157" mass="16702">MRISVALAGILLAGVVGVQGALAACSPEVVGLRGDWGQLRFNVTVADDDPSRAQGLMDVEEMPNSTGMLFVFDPPRSVSFWMKNTLIPLDMIFTDETGTVVRVHSNAIPGDLTPIPGGDGIYTVLEINGGLADRYGIAEGSELQHPVYGEEAAWPCE</sequence>
<evidence type="ECO:0000313" key="2">
    <source>
        <dbReference type="EMBL" id="OWU74662.1"/>
    </source>
</evidence>
<dbReference type="InterPro" id="IPR038695">
    <property type="entry name" value="Saro_0823-like_sf"/>
</dbReference>
<feature type="chain" id="PRO_5012307778" description="DUF192 domain-containing protein" evidence="1">
    <location>
        <begin position="24"/>
        <end position="157"/>
    </location>
</feature>
<dbReference type="Pfam" id="PF02643">
    <property type="entry name" value="DUF192"/>
    <property type="match status" value="1"/>
</dbReference>
<keyword evidence="1" id="KW-0732">Signal</keyword>
<dbReference type="PANTHER" id="PTHR37953">
    <property type="entry name" value="UPF0127 PROTEIN MJ1496"/>
    <property type="match status" value="1"/>
</dbReference>
<comment type="caution">
    <text evidence="2">The sequence shown here is derived from an EMBL/GenBank/DDBJ whole genome shotgun (WGS) entry which is preliminary data.</text>
</comment>
<accession>A0A225NQ58</accession>
<dbReference type="RefSeq" id="WP_088649435.1">
    <property type="nucleotide sequence ID" value="NZ_AQQR01000003.1"/>
</dbReference>
<organism evidence="2 3">
    <name type="scientific">Marinibacterium profundimaris</name>
    <dbReference type="NCBI Taxonomy" id="1679460"/>
    <lineage>
        <taxon>Bacteria</taxon>
        <taxon>Pseudomonadati</taxon>
        <taxon>Pseudomonadota</taxon>
        <taxon>Alphaproteobacteria</taxon>
        <taxon>Rhodobacterales</taxon>
        <taxon>Paracoccaceae</taxon>
        <taxon>Marinibacterium</taxon>
    </lineage>
</organism>
<protein>
    <recommendedName>
        <fullName evidence="4">DUF192 domain-containing protein</fullName>
    </recommendedName>
</protein>
<gene>
    <name evidence="2" type="ORF">ATO3_08525</name>
</gene>
<feature type="signal peptide" evidence="1">
    <location>
        <begin position="1"/>
        <end position="23"/>
    </location>
</feature>
<dbReference type="PANTHER" id="PTHR37953:SF1">
    <property type="entry name" value="UPF0127 PROTEIN MJ1496"/>
    <property type="match status" value="1"/>
</dbReference>
<keyword evidence="3" id="KW-1185">Reference proteome</keyword>
<dbReference type="PROSITE" id="PS51257">
    <property type="entry name" value="PROKAR_LIPOPROTEIN"/>
    <property type="match status" value="1"/>
</dbReference>
<dbReference type="InterPro" id="IPR003795">
    <property type="entry name" value="DUF192"/>
</dbReference>
<dbReference type="AlphaFoldDB" id="A0A225NQ58"/>
<dbReference type="Proteomes" id="UP000215377">
    <property type="component" value="Unassembled WGS sequence"/>
</dbReference>
<evidence type="ECO:0000256" key="1">
    <source>
        <dbReference type="SAM" id="SignalP"/>
    </source>
</evidence>
<evidence type="ECO:0000313" key="3">
    <source>
        <dbReference type="Proteomes" id="UP000215377"/>
    </source>
</evidence>
<dbReference type="Gene3D" id="2.60.120.1140">
    <property type="entry name" value="Protein of unknown function DUF192"/>
    <property type="match status" value="1"/>
</dbReference>
<proteinExistence type="predicted"/>
<dbReference type="EMBL" id="AQQR01000003">
    <property type="protein sequence ID" value="OWU74662.1"/>
    <property type="molecule type" value="Genomic_DNA"/>
</dbReference>
<name>A0A225NQ58_9RHOB</name>